<dbReference type="EC" id="3.5.1.16" evidence="11"/>
<dbReference type="Pfam" id="PF01546">
    <property type="entry name" value="Peptidase_M20"/>
    <property type="match status" value="1"/>
</dbReference>
<organism evidence="11 12">
    <name type="scientific">Lampropedia cohaerens</name>
    <dbReference type="NCBI Taxonomy" id="1610491"/>
    <lineage>
        <taxon>Bacteria</taxon>
        <taxon>Pseudomonadati</taxon>
        <taxon>Pseudomonadota</taxon>
        <taxon>Betaproteobacteria</taxon>
        <taxon>Burkholderiales</taxon>
        <taxon>Comamonadaceae</taxon>
        <taxon>Lampropedia</taxon>
    </lineage>
</organism>
<comment type="similarity">
    <text evidence="2">Belongs to the peptidase M20A family. ArgE subfamily.</text>
</comment>
<dbReference type="GO" id="GO:0046872">
    <property type="term" value="F:metal ion binding"/>
    <property type="evidence" value="ECO:0007669"/>
    <property type="project" value="UniProtKB-KW"/>
</dbReference>
<keyword evidence="6" id="KW-0479">Metal-binding</keyword>
<evidence type="ECO:0000256" key="1">
    <source>
        <dbReference type="ARBA" id="ARBA00001947"/>
    </source>
</evidence>
<dbReference type="Gene3D" id="3.40.630.10">
    <property type="entry name" value="Zn peptidases"/>
    <property type="match status" value="1"/>
</dbReference>
<dbReference type="CDD" id="cd03894">
    <property type="entry name" value="M20_ArgE"/>
    <property type="match status" value="1"/>
</dbReference>
<keyword evidence="12" id="KW-1185">Reference proteome</keyword>
<sequence length="399" mass="42241">MTATPSSLALLHELIAFPSVSRSPNIALLERIQALLNQAGIASSLVCDPTDPGRANLFASTGPMDAPGIVLSGHTDVVPVQGQPWTSPPFEATQRDGRIYGRGSADMKGFVACAVHTMLQAADKPLQRPLHLALSYDEEIGCVGVRHLLQALRQRNLPAPLLCLVGEPTLMQIGLGHKGKSAYRARCCGQEGHSGLAPRFANAIHAAADLVSAIREVQSDLATTGPREAGYAIPYTTIHAGRIEGGKALNIVPGECVLDFEIRFVTDDHPDDVLACVREKTLVRMQQAAQLQGCTTAPAAPAIEQLVAYPGLRTASNAPGVQLLARCLPAHTPHTKVAFGTEGGLFQQLWDKTPVVVCGPGSIEVAHKADEYIELAQLDACDAMLAQLTDSLCLREGAG</sequence>
<dbReference type="STRING" id="1610491.AAV94_13440"/>
<evidence type="ECO:0000256" key="6">
    <source>
        <dbReference type="ARBA" id="ARBA00022723"/>
    </source>
</evidence>
<dbReference type="EMBL" id="LBNQ01000041">
    <property type="protein sequence ID" value="KKW66762.1"/>
    <property type="molecule type" value="Genomic_DNA"/>
</dbReference>
<evidence type="ECO:0000313" key="11">
    <source>
        <dbReference type="EMBL" id="KKW66762.1"/>
    </source>
</evidence>
<dbReference type="NCBIfam" id="TIGR01892">
    <property type="entry name" value="AcOrn-deacetyl"/>
    <property type="match status" value="1"/>
</dbReference>
<dbReference type="GO" id="GO:0006526">
    <property type="term" value="P:L-arginine biosynthetic process"/>
    <property type="evidence" value="ECO:0007669"/>
    <property type="project" value="UniProtKB-KW"/>
</dbReference>
<proteinExistence type="inferred from homology"/>
<accession>A0A0U1PW46</accession>
<dbReference type="NCBIfam" id="NF005710">
    <property type="entry name" value="PRK07522.1"/>
    <property type="match status" value="1"/>
</dbReference>
<evidence type="ECO:0000256" key="9">
    <source>
        <dbReference type="ARBA" id="ARBA00023285"/>
    </source>
</evidence>
<evidence type="ECO:0000256" key="2">
    <source>
        <dbReference type="ARBA" id="ARBA00005691"/>
    </source>
</evidence>
<keyword evidence="8" id="KW-0862">Zinc</keyword>
<dbReference type="PROSITE" id="PS00759">
    <property type="entry name" value="ARGE_DAPE_CPG2_2"/>
    <property type="match status" value="1"/>
</dbReference>
<comment type="caution">
    <text evidence="11">The sequence shown here is derived from an EMBL/GenBank/DDBJ whole genome shotgun (WGS) entry which is preliminary data.</text>
</comment>
<dbReference type="Pfam" id="PF07687">
    <property type="entry name" value="M20_dimer"/>
    <property type="match status" value="1"/>
</dbReference>
<keyword evidence="3" id="KW-0963">Cytoplasm</keyword>
<dbReference type="InterPro" id="IPR011650">
    <property type="entry name" value="Peptidase_M20_dimer"/>
</dbReference>
<evidence type="ECO:0000256" key="5">
    <source>
        <dbReference type="ARBA" id="ARBA00022605"/>
    </source>
</evidence>
<dbReference type="GO" id="GO:0008777">
    <property type="term" value="F:acetylornithine deacetylase activity"/>
    <property type="evidence" value="ECO:0007669"/>
    <property type="project" value="UniProtKB-EC"/>
</dbReference>
<evidence type="ECO:0000256" key="4">
    <source>
        <dbReference type="ARBA" id="ARBA00022571"/>
    </source>
</evidence>
<dbReference type="Gene3D" id="3.30.70.360">
    <property type="match status" value="1"/>
</dbReference>
<dbReference type="RefSeq" id="WP_046742737.1">
    <property type="nucleotide sequence ID" value="NZ_LBNQ01000041.1"/>
</dbReference>
<dbReference type="InterPro" id="IPR002933">
    <property type="entry name" value="Peptidase_M20"/>
</dbReference>
<keyword evidence="4" id="KW-0055">Arginine biosynthesis</keyword>
<evidence type="ECO:0000259" key="10">
    <source>
        <dbReference type="Pfam" id="PF07687"/>
    </source>
</evidence>
<name>A0A0U1PW46_9BURK</name>
<dbReference type="InterPro" id="IPR050072">
    <property type="entry name" value="Peptidase_M20A"/>
</dbReference>
<feature type="domain" description="Peptidase M20 dimerisation" evidence="10">
    <location>
        <begin position="176"/>
        <end position="278"/>
    </location>
</feature>
<gene>
    <name evidence="11" type="ORF">AAV94_13440</name>
</gene>
<dbReference type="AlphaFoldDB" id="A0A0U1PW46"/>
<dbReference type="SUPFAM" id="SSF53187">
    <property type="entry name" value="Zn-dependent exopeptidases"/>
    <property type="match status" value="1"/>
</dbReference>
<dbReference type="PANTHER" id="PTHR43808:SF31">
    <property type="entry name" value="N-ACETYL-L-CITRULLINE DEACETYLASE"/>
    <property type="match status" value="1"/>
</dbReference>
<evidence type="ECO:0000256" key="3">
    <source>
        <dbReference type="ARBA" id="ARBA00022490"/>
    </source>
</evidence>
<keyword evidence="9" id="KW-0170">Cobalt</keyword>
<dbReference type="Proteomes" id="UP000050580">
    <property type="component" value="Unassembled WGS sequence"/>
</dbReference>
<evidence type="ECO:0000256" key="7">
    <source>
        <dbReference type="ARBA" id="ARBA00022801"/>
    </source>
</evidence>
<keyword evidence="5" id="KW-0028">Amino-acid biosynthesis</keyword>
<dbReference type="InterPro" id="IPR036264">
    <property type="entry name" value="Bact_exopeptidase_dim_dom"/>
</dbReference>
<comment type="cofactor">
    <cofactor evidence="1">
        <name>Zn(2+)</name>
        <dbReference type="ChEBI" id="CHEBI:29105"/>
    </cofactor>
</comment>
<dbReference type="InterPro" id="IPR010169">
    <property type="entry name" value="AcOrn-deacetyl"/>
</dbReference>
<dbReference type="OrthoDB" id="3665926at2"/>
<protein>
    <submittedName>
        <fullName evidence="11">Acetylornithine deacetylase</fullName>
        <ecNumber evidence="11">3.5.1.16</ecNumber>
    </submittedName>
</protein>
<dbReference type="PATRIC" id="fig|1610491.3.peg.2854"/>
<evidence type="ECO:0000256" key="8">
    <source>
        <dbReference type="ARBA" id="ARBA00022833"/>
    </source>
</evidence>
<dbReference type="SUPFAM" id="SSF55031">
    <property type="entry name" value="Bacterial exopeptidase dimerisation domain"/>
    <property type="match status" value="1"/>
</dbReference>
<dbReference type="PANTHER" id="PTHR43808">
    <property type="entry name" value="ACETYLORNITHINE DEACETYLASE"/>
    <property type="match status" value="1"/>
</dbReference>
<reference evidence="11 12" key="1">
    <citation type="submission" date="2015-05" db="EMBL/GenBank/DDBJ databases">
        <title>Draft genome sequence of Lampropedia sp. CT6, isolated from the microbial mat of a hot water spring, located at Manikaran, India.</title>
        <authorList>
            <person name="Tripathi C."/>
            <person name="Rani P."/>
            <person name="Mahato N.K."/>
            <person name="Lal R."/>
        </authorList>
    </citation>
    <scope>NUCLEOTIDE SEQUENCE [LARGE SCALE GENOMIC DNA]</scope>
    <source>
        <strain evidence="11 12">CT6</strain>
    </source>
</reference>
<dbReference type="InterPro" id="IPR001261">
    <property type="entry name" value="ArgE/DapE_CS"/>
</dbReference>
<keyword evidence="7 11" id="KW-0378">Hydrolase</keyword>
<evidence type="ECO:0000313" key="12">
    <source>
        <dbReference type="Proteomes" id="UP000050580"/>
    </source>
</evidence>